<evidence type="ECO:0000313" key="3">
    <source>
        <dbReference type="Proteomes" id="UP000260665"/>
    </source>
</evidence>
<dbReference type="InterPro" id="IPR002347">
    <property type="entry name" value="SDR_fam"/>
</dbReference>
<evidence type="ECO:0000313" key="2">
    <source>
        <dbReference type="EMBL" id="RFO95251.1"/>
    </source>
</evidence>
<reference evidence="2 3" key="1">
    <citation type="submission" date="2018-05" db="EMBL/GenBank/DDBJ databases">
        <title>Rhodoferax soyangensis sp.nov., isolated from an oligotrophic freshwater lake.</title>
        <authorList>
            <person name="Park M."/>
        </authorList>
    </citation>
    <scope>NUCLEOTIDE SEQUENCE [LARGE SCALE GENOMIC DNA]</scope>
    <source>
        <strain evidence="2 3">IMCC26218</strain>
    </source>
</reference>
<gene>
    <name evidence="2" type="ORF">DIC66_19245</name>
</gene>
<dbReference type="PRINTS" id="PR00081">
    <property type="entry name" value="GDHRDH"/>
</dbReference>
<dbReference type="AlphaFoldDB" id="A0A3E1R7T2"/>
<name>A0A3E1R7T2_9BURK</name>
<accession>A0A3E1R7T2</accession>
<dbReference type="RefSeq" id="WP_117179810.1">
    <property type="nucleotide sequence ID" value="NZ_QFZK01000019.1"/>
</dbReference>
<dbReference type="PANTHER" id="PTHR43975:SF2">
    <property type="entry name" value="EG:BACR7A4.14 PROTEIN-RELATED"/>
    <property type="match status" value="1"/>
</dbReference>
<dbReference type="PRINTS" id="PR00080">
    <property type="entry name" value="SDRFAMILY"/>
</dbReference>
<keyword evidence="3" id="KW-1185">Reference proteome</keyword>
<dbReference type="NCBIfam" id="NF005559">
    <property type="entry name" value="PRK07231.1"/>
    <property type="match status" value="1"/>
</dbReference>
<evidence type="ECO:0000256" key="1">
    <source>
        <dbReference type="ARBA" id="ARBA00006484"/>
    </source>
</evidence>
<dbReference type="SUPFAM" id="SSF51735">
    <property type="entry name" value="NAD(P)-binding Rossmann-fold domains"/>
    <property type="match status" value="1"/>
</dbReference>
<dbReference type="PANTHER" id="PTHR43975">
    <property type="entry name" value="ZGC:101858"/>
    <property type="match status" value="1"/>
</dbReference>
<dbReference type="EMBL" id="QFZK01000019">
    <property type="protein sequence ID" value="RFO95251.1"/>
    <property type="molecule type" value="Genomic_DNA"/>
</dbReference>
<comment type="similarity">
    <text evidence="1">Belongs to the short-chain dehydrogenases/reductases (SDR) family.</text>
</comment>
<dbReference type="InterPro" id="IPR036291">
    <property type="entry name" value="NAD(P)-bd_dom_sf"/>
</dbReference>
<dbReference type="FunFam" id="3.40.50.720:FF:000084">
    <property type="entry name" value="Short-chain dehydrogenase reductase"/>
    <property type="match status" value="1"/>
</dbReference>
<dbReference type="CDD" id="cd05233">
    <property type="entry name" value="SDR_c"/>
    <property type="match status" value="1"/>
</dbReference>
<organism evidence="2 3">
    <name type="scientific">Rhodoferax lacus</name>
    <dbReference type="NCBI Taxonomy" id="2184758"/>
    <lineage>
        <taxon>Bacteria</taxon>
        <taxon>Pseudomonadati</taxon>
        <taxon>Pseudomonadota</taxon>
        <taxon>Betaproteobacteria</taxon>
        <taxon>Burkholderiales</taxon>
        <taxon>Comamonadaceae</taxon>
        <taxon>Rhodoferax</taxon>
    </lineage>
</organism>
<dbReference type="PROSITE" id="PS00061">
    <property type="entry name" value="ADH_SHORT"/>
    <property type="match status" value="1"/>
</dbReference>
<dbReference type="Pfam" id="PF13561">
    <property type="entry name" value="adh_short_C2"/>
    <property type="match status" value="1"/>
</dbReference>
<protein>
    <submittedName>
        <fullName evidence="2">Short-chain dehydrogenase</fullName>
    </submittedName>
</protein>
<dbReference type="OrthoDB" id="6823797at2"/>
<comment type="caution">
    <text evidence="2">The sequence shown here is derived from an EMBL/GenBank/DDBJ whole genome shotgun (WGS) entry which is preliminary data.</text>
</comment>
<dbReference type="Proteomes" id="UP000260665">
    <property type="component" value="Unassembled WGS sequence"/>
</dbReference>
<dbReference type="Gene3D" id="3.40.50.720">
    <property type="entry name" value="NAD(P)-binding Rossmann-like Domain"/>
    <property type="match status" value="1"/>
</dbReference>
<sequence length="255" mass="26208">MNSSIENLSILVTGGGSGIGEGTARYLCAQGARVTITGRRADRLQAVAASLGERCSWLAADVCLAADRQAALQQALQHGGGRLDALINNAGITHHSGLEGLDDEALSRVLNTNVNAPLLMTQLALPALQAAKGSVVFIGSVHSRLALPGRLAYAASKGAILTVSRVLAAELGPKGVRVNCVIPGAVATEINAAASGQDLEESKRLFRNLAALHPIGRIGEPEDIAQAIHYLLLASWTTGAVLDVDGGMGLGSTKI</sequence>
<proteinExistence type="inferred from homology"/>
<dbReference type="InterPro" id="IPR020904">
    <property type="entry name" value="Sc_DH/Rdtase_CS"/>
</dbReference>